<feature type="compositionally biased region" description="Basic and acidic residues" evidence="1">
    <location>
        <begin position="106"/>
        <end position="122"/>
    </location>
</feature>
<feature type="compositionally biased region" description="Low complexity" evidence="1">
    <location>
        <begin position="236"/>
        <end position="255"/>
    </location>
</feature>
<organism evidence="2 3">
    <name type="scientific">Pontibacter akesuensis</name>
    <dbReference type="NCBI Taxonomy" id="388950"/>
    <lineage>
        <taxon>Bacteria</taxon>
        <taxon>Pseudomonadati</taxon>
        <taxon>Bacteroidota</taxon>
        <taxon>Cytophagia</taxon>
        <taxon>Cytophagales</taxon>
        <taxon>Hymenobacteraceae</taxon>
        <taxon>Pontibacter</taxon>
    </lineage>
</organism>
<feature type="compositionally biased region" description="Low complexity" evidence="1">
    <location>
        <begin position="157"/>
        <end position="175"/>
    </location>
</feature>
<dbReference type="OrthoDB" id="854152at2"/>
<dbReference type="NCBIfam" id="NF033157">
    <property type="entry name" value="SWFGD_domain"/>
    <property type="match status" value="1"/>
</dbReference>
<reference evidence="3" key="1">
    <citation type="submission" date="2016-10" db="EMBL/GenBank/DDBJ databases">
        <authorList>
            <person name="Varghese N."/>
        </authorList>
    </citation>
    <scope>NUCLEOTIDE SEQUENCE [LARGE SCALE GENOMIC DNA]</scope>
    <source>
        <strain evidence="3">DSM 18820</strain>
    </source>
</reference>
<evidence type="ECO:0008006" key="4">
    <source>
        <dbReference type="Google" id="ProtNLM"/>
    </source>
</evidence>
<sequence length="331" mass="36791">MRSYENSGYNPFNDNETTRTRGSARNYYSGDMDLTDRHRTSYGSSSASGYGNRNSGMGSGIDAYSSSGTGRTTGSFYDSPRSSGSSYGRSDYGSSDNYGSSNRYGSNRDNDNDRSFWDKAENKVSSWFNDDDNDNRRRSGMSNRDSYSSYDSDRNSGRNSYGSGTYNSGSSYSGNYGSGTYGTGYTTSNYGTDYDRDRNGSDYGRSSNYGSGSNYGSSNYGSSNYGSGNRDRMGYRSDSSYGSSNNNYGSSNRYGSDYDRNNHDDHDRGFLEKAGDTVKSWFSDDDNDRRRSYENRDRNSYGSSSSYGGNRNTYGGPPYTYGSSSRRDYEW</sequence>
<keyword evidence="3" id="KW-1185">Reference proteome</keyword>
<dbReference type="Proteomes" id="UP000182491">
    <property type="component" value="Unassembled WGS sequence"/>
</dbReference>
<gene>
    <name evidence="2" type="ORF">SAMN04487941_3720</name>
</gene>
<feature type="region of interest" description="Disordered" evidence="1">
    <location>
        <begin position="1"/>
        <end position="331"/>
    </location>
</feature>
<accession>A0A1I7KGX7</accession>
<dbReference type="RefSeq" id="WP_068838958.1">
    <property type="nucleotide sequence ID" value="NZ_BMXC01000006.1"/>
</dbReference>
<feature type="compositionally biased region" description="Basic and acidic residues" evidence="1">
    <location>
        <begin position="287"/>
        <end position="299"/>
    </location>
</feature>
<feature type="compositionally biased region" description="Basic and acidic residues" evidence="1">
    <location>
        <begin position="256"/>
        <end position="276"/>
    </location>
</feature>
<feature type="compositionally biased region" description="Low complexity" evidence="1">
    <location>
        <begin position="183"/>
        <end position="192"/>
    </location>
</feature>
<feature type="compositionally biased region" description="Low complexity" evidence="1">
    <location>
        <begin position="41"/>
        <end position="56"/>
    </location>
</feature>
<feature type="compositionally biased region" description="Low complexity" evidence="1">
    <location>
        <begin position="300"/>
        <end position="316"/>
    </location>
</feature>
<dbReference type="EMBL" id="FPCA01000005">
    <property type="protein sequence ID" value="SFU96594.1"/>
    <property type="molecule type" value="Genomic_DNA"/>
</dbReference>
<name>A0A1I7KGX7_9BACT</name>
<evidence type="ECO:0000313" key="3">
    <source>
        <dbReference type="Proteomes" id="UP000182491"/>
    </source>
</evidence>
<feature type="compositionally biased region" description="Low complexity" evidence="1">
    <location>
        <begin position="140"/>
        <end position="150"/>
    </location>
</feature>
<dbReference type="InterPro" id="IPR047800">
    <property type="entry name" value="SWFGD_dom"/>
</dbReference>
<dbReference type="AlphaFoldDB" id="A0A1I7KGX7"/>
<protein>
    <recommendedName>
        <fullName evidence="4">SWFGD domain-containing protein</fullName>
    </recommendedName>
</protein>
<feature type="compositionally biased region" description="Polar residues" evidence="1">
    <location>
        <begin position="1"/>
        <end position="23"/>
    </location>
</feature>
<feature type="compositionally biased region" description="Low complexity" evidence="1">
    <location>
        <begin position="65"/>
        <end position="105"/>
    </location>
</feature>
<evidence type="ECO:0000313" key="2">
    <source>
        <dbReference type="EMBL" id="SFU96594.1"/>
    </source>
</evidence>
<proteinExistence type="predicted"/>
<evidence type="ECO:0000256" key="1">
    <source>
        <dbReference type="SAM" id="MobiDB-lite"/>
    </source>
</evidence>
<feature type="compositionally biased region" description="Low complexity" evidence="1">
    <location>
        <begin position="201"/>
        <end position="228"/>
    </location>
</feature>